<evidence type="ECO:0000313" key="5">
    <source>
        <dbReference type="EMBL" id="QNR86740.1"/>
    </source>
</evidence>
<dbReference type="Gene3D" id="1.10.150.130">
    <property type="match status" value="1"/>
</dbReference>
<gene>
    <name evidence="5" type="ORF">H9N25_10325</name>
</gene>
<dbReference type="InterPro" id="IPR011010">
    <property type="entry name" value="DNA_brk_join_enz"/>
</dbReference>
<evidence type="ECO:0000256" key="1">
    <source>
        <dbReference type="ARBA" id="ARBA00008857"/>
    </source>
</evidence>
<dbReference type="Gene3D" id="1.10.443.10">
    <property type="entry name" value="Intergrase catalytic core"/>
    <property type="match status" value="1"/>
</dbReference>
<name>A0ABX6TPA9_9SPHI</name>
<evidence type="ECO:0000256" key="3">
    <source>
        <dbReference type="ARBA" id="ARBA00023172"/>
    </source>
</evidence>
<dbReference type="SUPFAM" id="SSF56349">
    <property type="entry name" value="DNA breaking-rejoining enzymes"/>
    <property type="match status" value="1"/>
</dbReference>
<dbReference type="InterPro" id="IPR010998">
    <property type="entry name" value="Integrase_recombinase_N"/>
</dbReference>
<dbReference type="PROSITE" id="PS51898">
    <property type="entry name" value="TYR_RECOMBINASE"/>
    <property type="match status" value="1"/>
</dbReference>
<accession>A0ABX6TPA9</accession>
<dbReference type="PANTHER" id="PTHR30349">
    <property type="entry name" value="PHAGE INTEGRASE-RELATED"/>
    <property type="match status" value="1"/>
</dbReference>
<evidence type="ECO:0000313" key="6">
    <source>
        <dbReference type="Proteomes" id="UP000516439"/>
    </source>
</evidence>
<proteinExistence type="inferred from homology"/>
<dbReference type="EMBL" id="CP061171">
    <property type="protein sequence ID" value="QNR86740.1"/>
    <property type="molecule type" value="Genomic_DNA"/>
</dbReference>
<dbReference type="InterPro" id="IPR025269">
    <property type="entry name" value="SAM-like_dom"/>
</dbReference>
<sequence length="369" mass="43039">MSIKIKQNKLKNDRYSLSLDIYYQGVSKYENLKMFVYEKPKTTLEKEHNKRTLAIAEQIKAKRILEMQESHFNIHTGFKSQANFLDYFKKLVREKRTNEGNYGNWTSAYKHLIAYNNSEVLRFCDCDEVFIDGFKKYLREAKITKSGTNLSTNSAISYLNKLKAALSQAFVDRIILENPGKRVKGIKPEETNRQFLLEEELKTLATTECEYPLLKKAFLFSCLTGLRWSDINKLIWEEVIFSETEQQYSINFRQKKTKGLQYNPISFEAFKLLGARADNEERVFKGLKYSAWNNHLLQEWIWKDADIKKKITFHCARHTYATLLLTSGADIYTVSKLLGHQDLKTTEIYGKIINTQKVKVVNLLPTIGV</sequence>
<dbReference type="PANTHER" id="PTHR30349:SF64">
    <property type="entry name" value="PROPHAGE INTEGRASE INTD-RELATED"/>
    <property type="match status" value="1"/>
</dbReference>
<dbReference type="Pfam" id="PF00589">
    <property type="entry name" value="Phage_integrase"/>
    <property type="match status" value="1"/>
</dbReference>
<dbReference type="InterPro" id="IPR002104">
    <property type="entry name" value="Integrase_catalytic"/>
</dbReference>
<dbReference type="InterPro" id="IPR013762">
    <property type="entry name" value="Integrase-like_cat_sf"/>
</dbReference>
<dbReference type="Pfam" id="PF13102">
    <property type="entry name" value="Phage_int_SAM_5"/>
    <property type="match status" value="1"/>
</dbReference>
<dbReference type="Proteomes" id="UP000516439">
    <property type="component" value="Chromosome"/>
</dbReference>
<evidence type="ECO:0000259" key="4">
    <source>
        <dbReference type="PROSITE" id="PS51898"/>
    </source>
</evidence>
<keyword evidence="2" id="KW-0238">DNA-binding</keyword>
<organism evidence="5 6">
    <name type="scientific">Pedobacter riviphilus</name>
    <dbReference type="NCBI Taxonomy" id="2766984"/>
    <lineage>
        <taxon>Bacteria</taxon>
        <taxon>Pseudomonadati</taxon>
        <taxon>Bacteroidota</taxon>
        <taxon>Sphingobacteriia</taxon>
        <taxon>Sphingobacteriales</taxon>
        <taxon>Sphingobacteriaceae</taxon>
        <taxon>Pedobacter</taxon>
    </lineage>
</organism>
<feature type="domain" description="Tyr recombinase" evidence="4">
    <location>
        <begin position="191"/>
        <end position="362"/>
    </location>
</feature>
<protein>
    <submittedName>
        <fullName evidence="5">Site-specific integrase</fullName>
    </submittedName>
</protein>
<keyword evidence="3" id="KW-0233">DNA recombination</keyword>
<dbReference type="InterPro" id="IPR035386">
    <property type="entry name" value="Arm-DNA-bind_5"/>
</dbReference>
<comment type="similarity">
    <text evidence="1">Belongs to the 'phage' integrase family.</text>
</comment>
<dbReference type="RefSeq" id="WP_190328819.1">
    <property type="nucleotide sequence ID" value="NZ_CP061171.1"/>
</dbReference>
<dbReference type="Pfam" id="PF17293">
    <property type="entry name" value="Arm-DNA-bind_5"/>
    <property type="match status" value="1"/>
</dbReference>
<dbReference type="CDD" id="cd01185">
    <property type="entry name" value="INTN1_C_like"/>
    <property type="match status" value="1"/>
</dbReference>
<keyword evidence="6" id="KW-1185">Reference proteome</keyword>
<evidence type="ECO:0000256" key="2">
    <source>
        <dbReference type="ARBA" id="ARBA00023125"/>
    </source>
</evidence>
<reference evidence="5 6" key="1">
    <citation type="submission" date="2020-09" db="EMBL/GenBank/DDBJ databases">
        <title>Pedobacter sp. SW-16 isolated from soil near Yeocheon.</title>
        <authorList>
            <person name="Im H.S."/>
            <person name="Joung Y."/>
            <person name="Lee S.-S."/>
        </authorList>
    </citation>
    <scope>NUCLEOTIDE SEQUENCE [LARGE SCALE GENOMIC DNA]</scope>
    <source>
        <strain evidence="5 6">SW-16</strain>
    </source>
</reference>
<dbReference type="InterPro" id="IPR050090">
    <property type="entry name" value="Tyrosine_recombinase_XerCD"/>
</dbReference>